<dbReference type="InterPro" id="IPR036388">
    <property type="entry name" value="WH-like_DNA-bd_sf"/>
</dbReference>
<dbReference type="Pfam" id="PF03965">
    <property type="entry name" value="Penicillinase_R"/>
    <property type="match status" value="1"/>
</dbReference>
<dbReference type="AlphaFoldDB" id="A0AAU9DJS0"/>
<dbReference type="InterPro" id="IPR005650">
    <property type="entry name" value="BlaI_family"/>
</dbReference>
<dbReference type="InterPro" id="IPR036390">
    <property type="entry name" value="WH_DNA-bd_sf"/>
</dbReference>
<reference evidence="5 6" key="1">
    <citation type="journal article" date="2023" name="Microbiol. Spectr.">
        <title>Symbiosis of Carpenter Bees with Uncharacterized Lactic Acid Bacteria Showing NAD Auxotrophy.</title>
        <authorList>
            <person name="Kawasaki S."/>
            <person name="Ozawa K."/>
            <person name="Mori T."/>
            <person name="Yamamoto A."/>
            <person name="Ito M."/>
            <person name="Ohkuma M."/>
            <person name="Sakamoto M."/>
            <person name="Matsutani M."/>
        </authorList>
    </citation>
    <scope>NUCLEOTIDE SEQUENCE [LARGE SCALE GENOMIC DNA]</scope>
    <source>
        <strain evidence="5 6">KimC2</strain>
    </source>
</reference>
<dbReference type="GO" id="GO:0045892">
    <property type="term" value="P:negative regulation of DNA-templated transcription"/>
    <property type="evidence" value="ECO:0007669"/>
    <property type="project" value="InterPro"/>
</dbReference>
<keyword evidence="6" id="KW-1185">Reference proteome</keyword>
<evidence type="ECO:0000313" key="6">
    <source>
        <dbReference type="Proteomes" id="UP001321804"/>
    </source>
</evidence>
<organism evidence="5 6">
    <name type="scientific">Xylocopilactobacillus apis</name>
    <dbReference type="NCBI Taxonomy" id="2932183"/>
    <lineage>
        <taxon>Bacteria</taxon>
        <taxon>Bacillati</taxon>
        <taxon>Bacillota</taxon>
        <taxon>Bacilli</taxon>
        <taxon>Lactobacillales</taxon>
        <taxon>Lactobacillaceae</taxon>
        <taxon>Xylocopilactobacillus</taxon>
    </lineage>
</organism>
<accession>A0AAU9DJS0</accession>
<keyword evidence="4" id="KW-0804">Transcription</keyword>
<evidence type="ECO:0000256" key="4">
    <source>
        <dbReference type="ARBA" id="ARBA00023163"/>
    </source>
</evidence>
<evidence type="ECO:0000313" key="5">
    <source>
        <dbReference type="EMBL" id="BDR55669.1"/>
    </source>
</evidence>
<dbReference type="SUPFAM" id="SSF46785">
    <property type="entry name" value="Winged helix' DNA-binding domain"/>
    <property type="match status" value="1"/>
</dbReference>
<sequence length="126" mass="14506">MKLTGNEEKIMHILWDSKKPLSSREISQISPSLKKTVVQTVLRKLSEKKFVKAVGITYSGSSITREFRPIVTEEEYFASLIPQDILNRVVSTFISSENDEEDIENLYKIIKDKYNSLHDLKEGKDV</sequence>
<keyword evidence="3" id="KW-0238">DNA-binding</keyword>
<evidence type="ECO:0000256" key="1">
    <source>
        <dbReference type="ARBA" id="ARBA00011046"/>
    </source>
</evidence>
<evidence type="ECO:0000256" key="3">
    <source>
        <dbReference type="ARBA" id="ARBA00023125"/>
    </source>
</evidence>
<dbReference type="Gene3D" id="1.10.10.10">
    <property type="entry name" value="Winged helix-like DNA-binding domain superfamily/Winged helix DNA-binding domain"/>
    <property type="match status" value="1"/>
</dbReference>
<dbReference type="EMBL" id="AP026801">
    <property type="protein sequence ID" value="BDR55669.1"/>
    <property type="molecule type" value="Genomic_DNA"/>
</dbReference>
<keyword evidence="2" id="KW-0805">Transcription regulation</keyword>
<dbReference type="RefSeq" id="WP_317697176.1">
    <property type="nucleotide sequence ID" value="NZ_AP026801.1"/>
</dbReference>
<dbReference type="KEGG" id="xak:KIMC2_02310"/>
<evidence type="ECO:0000256" key="2">
    <source>
        <dbReference type="ARBA" id="ARBA00023015"/>
    </source>
</evidence>
<dbReference type="Proteomes" id="UP001321804">
    <property type="component" value="Chromosome"/>
</dbReference>
<dbReference type="GO" id="GO:0003677">
    <property type="term" value="F:DNA binding"/>
    <property type="evidence" value="ECO:0007669"/>
    <property type="project" value="UniProtKB-KW"/>
</dbReference>
<proteinExistence type="inferred from homology"/>
<comment type="similarity">
    <text evidence="1">Belongs to the BlaI transcriptional regulatory family.</text>
</comment>
<name>A0AAU9DJS0_9LACO</name>
<evidence type="ECO:0008006" key="7">
    <source>
        <dbReference type="Google" id="ProtNLM"/>
    </source>
</evidence>
<gene>
    <name evidence="5" type="ORF">KIMC2_02310</name>
</gene>
<protein>
    <recommendedName>
        <fullName evidence="7">Penicillinase repressor</fullName>
    </recommendedName>
</protein>